<evidence type="ECO:0000313" key="2">
    <source>
        <dbReference type="EMBL" id="EGI60773.1"/>
    </source>
</evidence>
<keyword evidence="3" id="KW-1185">Reference proteome</keyword>
<feature type="compositionally biased region" description="Basic and acidic residues" evidence="1">
    <location>
        <begin position="1"/>
        <end position="30"/>
    </location>
</feature>
<dbReference type="InParanoid" id="F4WYG5"/>
<organism evidence="3">
    <name type="scientific">Acromyrmex echinatior</name>
    <name type="common">Panamanian leafcutter ant</name>
    <name type="synonym">Acromyrmex octospinosus echinatior</name>
    <dbReference type="NCBI Taxonomy" id="103372"/>
    <lineage>
        <taxon>Eukaryota</taxon>
        <taxon>Metazoa</taxon>
        <taxon>Ecdysozoa</taxon>
        <taxon>Arthropoda</taxon>
        <taxon>Hexapoda</taxon>
        <taxon>Insecta</taxon>
        <taxon>Pterygota</taxon>
        <taxon>Neoptera</taxon>
        <taxon>Endopterygota</taxon>
        <taxon>Hymenoptera</taxon>
        <taxon>Apocrita</taxon>
        <taxon>Aculeata</taxon>
        <taxon>Formicoidea</taxon>
        <taxon>Formicidae</taxon>
        <taxon>Myrmicinae</taxon>
        <taxon>Acromyrmex</taxon>
    </lineage>
</organism>
<proteinExistence type="predicted"/>
<feature type="region of interest" description="Disordered" evidence="1">
    <location>
        <begin position="1"/>
        <end position="41"/>
    </location>
</feature>
<sequence>MKKGDDRRDQVDGEREPKNSENRKKLEKNKNLSAETRGPQCAELNTVPTSLFITSYR</sequence>
<protein>
    <submittedName>
        <fullName evidence="2">Uncharacterized protein</fullName>
    </submittedName>
</protein>
<dbReference type="AlphaFoldDB" id="F4WYG5"/>
<evidence type="ECO:0000313" key="3">
    <source>
        <dbReference type="Proteomes" id="UP000007755"/>
    </source>
</evidence>
<accession>F4WYG5</accession>
<dbReference type="EMBL" id="GL888441">
    <property type="protein sequence ID" value="EGI60773.1"/>
    <property type="molecule type" value="Genomic_DNA"/>
</dbReference>
<evidence type="ECO:0000256" key="1">
    <source>
        <dbReference type="SAM" id="MobiDB-lite"/>
    </source>
</evidence>
<gene>
    <name evidence="2" type="ORF">G5I_11015</name>
</gene>
<reference evidence="2" key="1">
    <citation type="submission" date="2011-02" db="EMBL/GenBank/DDBJ databases">
        <title>The genome of the leaf-cutting ant Acromyrmex echinatior suggests key adaptations to social evolution and fungus farming.</title>
        <authorList>
            <person name="Nygaard S."/>
            <person name="Zhang G."/>
        </authorList>
    </citation>
    <scope>NUCLEOTIDE SEQUENCE</scope>
</reference>
<name>F4WYG5_ACREC</name>
<dbReference type="Proteomes" id="UP000007755">
    <property type="component" value="Unassembled WGS sequence"/>
</dbReference>